<keyword evidence="13" id="KW-1185">Reference proteome</keyword>
<dbReference type="GO" id="GO:0005657">
    <property type="term" value="C:replication fork"/>
    <property type="evidence" value="ECO:0007669"/>
    <property type="project" value="TreeGrafter"/>
</dbReference>
<evidence type="ECO:0000256" key="9">
    <source>
        <dbReference type="ARBA" id="ARBA00023242"/>
    </source>
</evidence>
<dbReference type="PANTHER" id="PTHR46457:SF1">
    <property type="entry name" value="DNA REPAIR PROTEIN RAD51 HOMOLOG 4"/>
    <property type="match status" value="1"/>
</dbReference>
<dbReference type="PROSITE" id="PS50162">
    <property type="entry name" value="RECA_2"/>
    <property type="match status" value="1"/>
</dbReference>
<dbReference type="EMBL" id="JAXIOK010000001">
    <property type="protein sequence ID" value="KAK4780550.1"/>
    <property type="molecule type" value="Genomic_DNA"/>
</dbReference>
<sequence>MPPLKSLGPGFPVIDSDFQSFCASLGILSVEDFLLHDLDALAAQADLRPSPERLKQGLALVFTIIESMHQPWRNGMEILEDVQKNKRILSTGCEGVDSLLKGGLHEGHVTELTGPSSSGKTQFCLMASAEVAYKHKGLVTYIDTGNSFSAKRIAHSIGQVDKKVLQTVMNRIICYSVYDIFTLLAVLHELEFRLKSQICERDGIARLLVIDSISSLITPILGSNGPQGRGLMTSTGWLLKKVADEYSTAVLVSNHTVSGNHGTTKPALGESWKVIPHTRLLLTQVGGSNCSISIIKHPSLENATSFSLLNHSQFCITYKV</sequence>
<dbReference type="GO" id="GO:0000724">
    <property type="term" value="P:double-strand break repair via homologous recombination"/>
    <property type="evidence" value="ECO:0007669"/>
    <property type="project" value="TreeGrafter"/>
</dbReference>
<evidence type="ECO:0000256" key="4">
    <source>
        <dbReference type="ARBA" id="ARBA00022763"/>
    </source>
</evidence>
<proteinExistence type="inferred from homology"/>
<dbReference type="GO" id="GO:0000723">
    <property type="term" value="P:telomere maintenance"/>
    <property type="evidence" value="ECO:0007669"/>
    <property type="project" value="TreeGrafter"/>
</dbReference>
<dbReference type="InterPro" id="IPR047323">
    <property type="entry name" value="Rad51D_C"/>
</dbReference>
<evidence type="ECO:0000256" key="1">
    <source>
        <dbReference type="ARBA" id="ARBA00004123"/>
    </source>
</evidence>
<dbReference type="GO" id="GO:0005815">
    <property type="term" value="C:microtubule organizing center"/>
    <property type="evidence" value="ECO:0007669"/>
    <property type="project" value="TreeGrafter"/>
</dbReference>
<evidence type="ECO:0000256" key="6">
    <source>
        <dbReference type="ARBA" id="ARBA00023125"/>
    </source>
</evidence>
<comment type="caution">
    <text evidence="12">The sequence shown here is derived from an EMBL/GenBank/DDBJ whole genome shotgun (WGS) entry which is preliminary data.</text>
</comment>
<keyword evidence="3" id="KW-0547">Nucleotide-binding</keyword>
<evidence type="ECO:0000256" key="7">
    <source>
        <dbReference type="ARBA" id="ARBA00023172"/>
    </source>
</evidence>
<gene>
    <name evidence="12" type="ORF">SAY87_016656</name>
</gene>
<dbReference type="Pfam" id="PF08423">
    <property type="entry name" value="Rad51"/>
    <property type="match status" value="1"/>
</dbReference>
<protein>
    <recommendedName>
        <fullName evidence="11">RecA family profile 1 domain-containing protein</fullName>
    </recommendedName>
</protein>
<dbReference type="GO" id="GO:0000400">
    <property type="term" value="F:four-way junction DNA binding"/>
    <property type="evidence" value="ECO:0007669"/>
    <property type="project" value="TreeGrafter"/>
</dbReference>
<dbReference type="FunFam" id="3.40.50.300:FF:001665">
    <property type="entry name" value="DNA repair protein RAD51 4"/>
    <property type="match status" value="1"/>
</dbReference>
<evidence type="ECO:0000256" key="5">
    <source>
        <dbReference type="ARBA" id="ARBA00022840"/>
    </source>
</evidence>
<dbReference type="Gene3D" id="3.40.50.300">
    <property type="entry name" value="P-loop containing nucleotide triphosphate hydrolases"/>
    <property type="match status" value="1"/>
</dbReference>
<reference evidence="12 13" key="1">
    <citation type="journal article" date="2023" name="Hortic Res">
        <title>Pangenome of water caltrop reveals structural variations and asymmetric subgenome divergence after allopolyploidization.</title>
        <authorList>
            <person name="Zhang X."/>
            <person name="Chen Y."/>
            <person name="Wang L."/>
            <person name="Yuan Y."/>
            <person name="Fang M."/>
            <person name="Shi L."/>
            <person name="Lu R."/>
            <person name="Comes H.P."/>
            <person name="Ma Y."/>
            <person name="Chen Y."/>
            <person name="Huang G."/>
            <person name="Zhou Y."/>
            <person name="Zheng Z."/>
            <person name="Qiu Y."/>
        </authorList>
    </citation>
    <scope>NUCLEOTIDE SEQUENCE [LARGE SCALE GENOMIC DNA]</scope>
    <source>
        <tissue evidence="12">Roots</tissue>
    </source>
</reference>
<evidence type="ECO:0000313" key="13">
    <source>
        <dbReference type="Proteomes" id="UP001345219"/>
    </source>
</evidence>
<dbReference type="GO" id="GO:0033063">
    <property type="term" value="C:Rad51B-Rad51C-Rad51D-XRCC2 complex"/>
    <property type="evidence" value="ECO:0007669"/>
    <property type="project" value="TreeGrafter"/>
</dbReference>
<keyword evidence="5" id="KW-0067">ATP-binding</keyword>
<dbReference type="InterPro" id="IPR027417">
    <property type="entry name" value="P-loop_NTPase"/>
</dbReference>
<dbReference type="AlphaFoldDB" id="A0AAN7LFV5"/>
<accession>A0AAN7LFV5</accession>
<evidence type="ECO:0000313" key="12">
    <source>
        <dbReference type="EMBL" id="KAK4780550.1"/>
    </source>
</evidence>
<comment type="similarity">
    <text evidence="2">Belongs to the RecA family. RAD51 subfamily.</text>
</comment>
<evidence type="ECO:0000256" key="3">
    <source>
        <dbReference type="ARBA" id="ARBA00022741"/>
    </source>
</evidence>
<dbReference type="GO" id="GO:0042148">
    <property type="term" value="P:DNA strand invasion"/>
    <property type="evidence" value="ECO:0007669"/>
    <property type="project" value="TreeGrafter"/>
</dbReference>
<comment type="subcellular location">
    <subcellularLocation>
        <location evidence="1">Nucleus</location>
    </subcellularLocation>
</comment>
<keyword evidence="4" id="KW-0227">DNA damage</keyword>
<dbReference type="GO" id="GO:0007131">
    <property type="term" value="P:reciprocal meiotic recombination"/>
    <property type="evidence" value="ECO:0007669"/>
    <property type="project" value="TreeGrafter"/>
</dbReference>
<dbReference type="Proteomes" id="UP001345219">
    <property type="component" value="Chromosome 13"/>
</dbReference>
<name>A0AAN7LFV5_9MYRT</name>
<dbReference type="CDD" id="cd19489">
    <property type="entry name" value="Rad51D"/>
    <property type="match status" value="1"/>
</dbReference>
<dbReference type="InterPro" id="IPR020588">
    <property type="entry name" value="RecA_ATP-bd"/>
</dbReference>
<evidence type="ECO:0000256" key="2">
    <source>
        <dbReference type="ARBA" id="ARBA00007095"/>
    </source>
</evidence>
<dbReference type="GO" id="GO:0140664">
    <property type="term" value="F:ATP-dependent DNA damage sensor activity"/>
    <property type="evidence" value="ECO:0007669"/>
    <property type="project" value="InterPro"/>
</dbReference>
<feature type="domain" description="RecA family profile 1" evidence="11">
    <location>
        <begin position="85"/>
        <end position="256"/>
    </location>
</feature>
<evidence type="ECO:0000256" key="8">
    <source>
        <dbReference type="ARBA" id="ARBA00023204"/>
    </source>
</evidence>
<comment type="function">
    <text evidence="10">Involved in the homologous recombination repair (HRR) pathway of double-stranded DNA breaks arising during DNA replication or induced by DNA-damaging agents.</text>
</comment>
<keyword evidence="8" id="KW-0234">DNA repair</keyword>
<dbReference type="PANTHER" id="PTHR46457">
    <property type="entry name" value="DNA REPAIR PROTEIN RAD51 HOMOLOG 4"/>
    <property type="match status" value="1"/>
</dbReference>
<dbReference type="GO" id="GO:0003697">
    <property type="term" value="F:single-stranded DNA binding"/>
    <property type="evidence" value="ECO:0007669"/>
    <property type="project" value="TreeGrafter"/>
</dbReference>
<dbReference type="SUPFAM" id="SSF52540">
    <property type="entry name" value="P-loop containing nucleoside triphosphate hydrolases"/>
    <property type="match status" value="1"/>
</dbReference>
<keyword evidence="6" id="KW-0238">DNA-binding</keyword>
<keyword evidence="9" id="KW-0539">Nucleus</keyword>
<evidence type="ECO:0000259" key="11">
    <source>
        <dbReference type="PROSITE" id="PS50162"/>
    </source>
</evidence>
<keyword evidence="7" id="KW-0233">DNA recombination</keyword>
<organism evidence="12 13">
    <name type="scientific">Trapa incisa</name>
    <dbReference type="NCBI Taxonomy" id="236973"/>
    <lineage>
        <taxon>Eukaryota</taxon>
        <taxon>Viridiplantae</taxon>
        <taxon>Streptophyta</taxon>
        <taxon>Embryophyta</taxon>
        <taxon>Tracheophyta</taxon>
        <taxon>Spermatophyta</taxon>
        <taxon>Magnoliopsida</taxon>
        <taxon>eudicotyledons</taxon>
        <taxon>Gunneridae</taxon>
        <taxon>Pentapetalae</taxon>
        <taxon>rosids</taxon>
        <taxon>malvids</taxon>
        <taxon>Myrtales</taxon>
        <taxon>Lythraceae</taxon>
        <taxon>Trapa</taxon>
    </lineage>
</organism>
<dbReference type="InterPro" id="IPR013632">
    <property type="entry name" value="Rad51_C"/>
</dbReference>
<evidence type="ECO:0000256" key="10">
    <source>
        <dbReference type="ARBA" id="ARBA00056000"/>
    </source>
</evidence>
<dbReference type="InterPro" id="IPR051988">
    <property type="entry name" value="HRR_RAD51_Paralog"/>
</dbReference>
<dbReference type="GO" id="GO:0005524">
    <property type="term" value="F:ATP binding"/>
    <property type="evidence" value="ECO:0007669"/>
    <property type="project" value="UniProtKB-KW"/>
</dbReference>